<dbReference type="SMART" id="SM00422">
    <property type="entry name" value="HTH_MERR"/>
    <property type="match status" value="1"/>
</dbReference>
<evidence type="ECO:0000313" key="3">
    <source>
        <dbReference type="EMBL" id="MBO8186025.1"/>
    </source>
</evidence>
<protein>
    <submittedName>
        <fullName evidence="3">MerR family transcriptional regulator</fullName>
    </submittedName>
</protein>
<dbReference type="InterPro" id="IPR011256">
    <property type="entry name" value="Reg_factor_effector_dom_sf"/>
</dbReference>
<evidence type="ECO:0000259" key="2">
    <source>
        <dbReference type="PROSITE" id="PS50937"/>
    </source>
</evidence>
<dbReference type="InterPro" id="IPR009061">
    <property type="entry name" value="DNA-bd_dom_put_sf"/>
</dbReference>
<name>A0ABS3WSC7_9ACTN</name>
<keyword evidence="4" id="KW-1185">Reference proteome</keyword>
<proteinExistence type="predicted"/>
<keyword evidence="1" id="KW-0238">DNA-binding</keyword>
<dbReference type="Gene3D" id="1.10.1660.10">
    <property type="match status" value="1"/>
</dbReference>
<dbReference type="InterPro" id="IPR047057">
    <property type="entry name" value="MerR_fam"/>
</dbReference>
<dbReference type="Gene3D" id="3.20.80.10">
    <property type="entry name" value="Regulatory factor, effector binding domain"/>
    <property type="match status" value="1"/>
</dbReference>
<dbReference type="SMART" id="SM00871">
    <property type="entry name" value="AraC_E_bind"/>
    <property type="match status" value="1"/>
</dbReference>
<dbReference type="Pfam" id="PF13411">
    <property type="entry name" value="MerR_1"/>
    <property type="match status" value="1"/>
</dbReference>
<dbReference type="PANTHER" id="PTHR30204:SF97">
    <property type="entry name" value="MERR FAMILY REGULATORY PROTEIN"/>
    <property type="match status" value="1"/>
</dbReference>
<sequence>MTLPAGESIVVRVNDEPLLSIGQFARLARLSVKQLRHYADLGVLPPARVDPATGYRYYRAGQAPDALTIGLLRSLDVPLPVVAEVLRGEPTATGALTAVHDRLEGELARRRHSLTALEHILERGLPSAETAHVALHEEGPQRVVLVREVATSPYDIARATSRCVARLLPLLSGEGPPRLTGLFPLDMEERVPIAVGAALEDGATLEGGALEDGAAASEPAAIELLPGGTFARATHLGPYAQIPLTAHALLAWCAEHGHAPAGPLREVYVDDPATTPPDQLVTHLMVPVREREAVVG</sequence>
<dbReference type="PROSITE" id="PS50937">
    <property type="entry name" value="HTH_MERR_2"/>
    <property type="match status" value="1"/>
</dbReference>
<gene>
    <name evidence="3" type="ORF">JW592_11185</name>
</gene>
<evidence type="ECO:0000256" key="1">
    <source>
        <dbReference type="ARBA" id="ARBA00023125"/>
    </source>
</evidence>
<dbReference type="InterPro" id="IPR029442">
    <property type="entry name" value="GyrI-like"/>
</dbReference>
<comment type="caution">
    <text evidence="3">The sequence shown here is derived from an EMBL/GenBank/DDBJ whole genome shotgun (WGS) entry which is preliminary data.</text>
</comment>
<dbReference type="InterPro" id="IPR010499">
    <property type="entry name" value="AraC_E-bd"/>
</dbReference>
<accession>A0ABS3WSC7</accession>
<organism evidence="3 4">
    <name type="scientific">Streptomyces spirodelae</name>
    <dbReference type="NCBI Taxonomy" id="2812904"/>
    <lineage>
        <taxon>Bacteria</taxon>
        <taxon>Bacillati</taxon>
        <taxon>Actinomycetota</taxon>
        <taxon>Actinomycetes</taxon>
        <taxon>Kitasatosporales</taxon>
        <taxon>Streptomycetaceae</taxon>
        <taxon>Streptomyces</taxon>
    </lineage>
</organism>
<dbReference type="Pfam" id="PF06445">
    <property type="entry name" value="GyrI-like"/>
    <property type="match status" value="1"/>
</dbReference>
<dbReference type="EMBL" id="JAFFZN010000008">
    <property type="protein sequence ID" value="MBO8186025.1"/>
    <property type="molecule type" value="Genomic_DNA"/>
</dbReference>
<dbReference type="InterPro" id="IPR000551">
    <property type="entry name" value="MerR-type_HTH_dom"/>
</dbReference>
<feature type="domain" description="HTH merR-type" evidence="2">
    <location>
        <begin position="18"/>
        <end position="88"/>
    </location>
</feature>
<dbReference type="CDD" id="cd01107">
    <property type="entry name" value="HTH_BmrR"/>
    <property type="match status" value="1"/>
</dbReference>
<dbReference type="Proteomes" id="UP001518976">
    <property type="component" value="Unassembled WGS sequence"/>
</dbReference>
<reference evidence="3 4" key="1">
    <citation type="submission" date="2021-02" db="EMBL/GenBank/DDBJ databases">
        <title>Streptomyces spirodelae sp. nov., isolated from duckweed.</title>
        <authorList>
            <person name="Saimee Y."/>
            <person name="Duangmal K."/>
        </authorList>
    </citation>
    <scope>NUCLEOTIDE SEQUENCE [LARGE SCALE GENOMIC DNA]</scope>
    <source>
        <strain evidence="3 4">DW4-2</strain>
    </source>
</reference>
<evidence type="ECO:0000313" key="4">
    <source>
        <dbReference type="Proteomes" id="UP001518976"/>
    </source>
</evidence>
<dbReference type="SUPFAM" id="SSF46955">
    <property type="entry name" value="Putative DNA-binding domain"/>
    <property type="match status" value="1"/>
</dbReference>
<dbReference type="SUPFAM" id="SSF55136">
    <property type="entry name" value="Probable bacterial effector-binding domain"/>
    <property type="match status" value="1"/>
</dbReference>
<dbReference type="PANTHER" id="PTHR30204">
    <property type="entry name" value="REDOX-CYCLING DRUG-SENSING TRANSCRIPTIONAL ACTIVATOR SOXR"/>
    <property type="match status" value="1"/>
</dbReference>